<reference evidence="2" key="1">
    <citation type="submission" date="2023-05" db="EMBL/GenBank/DDBJ databases">
        <title>Anaerotaeda fermentans gen. nov., sp. nov., a novel anaerobic planctomycete of the new family within the order Sedimentisphaerales isolated from Taman Peninsula, Russia.</title>
        <authorList>
            <person name="Khomyakova M.A."/>
            <person name="Merkel A.Y."/>
            <person name="Slobodkin A.I."/>
        </authorList>
    </citation>
    <scope>NUCLEOTIDE SEQUENCE</scope>
    <source>
        <strain evidence="2">M17dextr</strain>
    </source>
</reference>
<sequence>LSTTGNVTGAWQTAEIGATQPTGNSAEPMYVRVTDSTGASATIASADAAITARATWQEWAIPYSSLSGVNLSRIQKLAIGVGSKTSPTAGGTGIVYIDDIGYGRPAAQ</sequence>
<dbReference type="EMBL" id="JASCXX010000019">
    <property type="protein sequence ID" value="MDI6450413.1"/>
    <property type="molecule type" value="Genomic_DNA"/>
</dbReference>
<feature type="compositionally biased region" description="Polar residues" evidence="1">
    <location>
        <begin position="1"/>
        <end position="11"/>
    </location>
</feature>
<accession>A0AAW6TXF7</accession>
<organism evidence="2 3">
    <name type="scientific">Anaerobaca lacustris</name>
    <dbReference type="NCBI Taxonomy" id="3044600"/>
    <lineage>
        <taxon>Bacteria</taxon>
        <taxon>Pseudomonadati</taxon>
        <taxon>Planctomycetota</taxon>
        <taxon>Phycisphaerae</taxon>
        <taxon>Sedimentisphaerales</taxon>
        <taxon>Anaerobacaceae</taxon>
        <taxon>Anaerobaca</taxon>
    </lineage>
</organism>
<proteinExistence type="predicted"/>
<dbReference type="RefSeq" id="WP_349245822.1">
    <property type="nucleotide sequence ID" value="NZ_JASCXX010000019.1"/>
</dbReference>
<dbReference type="AlphaFoldDB" id="A0AAW6TXF7"/>
<protein>
    <submittedName>
        <fullName evidence="2">Uncharacterized protein</fullName>
    </submittedName>
</protein>
<feature type="non-terminal residue" evidence="2">
    <location>
        <position position="1"/>
    </location>
</feature>
<evidence type="ECO:0000313" key="2">
    <source>
        <dbReference type="EMBL" id="MDI6450413.1"/>
    </source>
</evidence>
<dbReference type="Proteomes" id="UP001431776">
    <property type="component" value="Unassembled WGS sequence"/>
</dbReference>
<evidence type="ECO:0000313" key="3">
    <source>
        <dbReference type="Proteomes" id="UP001431776"/>
    </source>
</evidence>
<name>A0AAW6TXF7_9BACT</name>
<comment type="caution">
    <text evidence="2">The sequence shown here is derived from an EMBL/GenBank/DDBJ whole genome shotgun (WGS) entry which is preliminary data.</text>
</comment>
<feature type="region of interest" description="Disordered" evidence="1">
    <location>
        <begin position="1"/>
        <end position="25"/>
    </location>
</feature>
<gene>
    <name evidence="2" type="ORF">QJ522_15230</name>
</gene>
<dbReference type="Gene3D" id="2.60.120.430">
    <property type="entry name" value="Galactose-binding lectin"/>
    <property type="match status" value="1"/>
</dbReference>
<keyword evidence="3" id="KW-1185">Reference proteome</keyword>
<evidence type="ECO:0000256" key="1">
    <source>
        <dbReference type="SAM" id="MobiDB-lite"/>
    </source>
</evidence>